<dbReference type="InterPro" id="IPR019712">
    <property type="entry name" value="YtpB-like"/>
</dbReference>
<reference evidence="2" key="1">
    <citation type="submission" date="2017-08" db="EMBL/GenBank/DDBJ databases">
        <authorList>
            <person name="Huang Z."/>
        </authorList>
    </citation>
    <scope>NUCLEOTIDE SEQUENCE [LARGE SCALE GENOMIC DNA]</scope>
    <source>
        <strain evidence="2">SA5d-4</strain>
    </source>
</reference>
<dbReference type="EMBL" id="NPIA01000008">
    <property type="protein sequence ID" value="OZM56121.1"/>
    <property type="molecule type" value="Genomic_DNA"/>
</dbReference>
<gene>
    <name evidence="1" type="ORF">CIB95_13510</name>
</gene>
<dbReference type="Pfam" id="PF10776">
    <property type="entry name" value="DUF2600"/>
    <property type="match status" value="1"/>
</dbReference>
<organism evidence="1 2">
    <name type="scientific">Lottiidibacillus patelloidae</name>
    <dbReference type="NCBI Taxonomy" id="2670334"/>
    <lineage>
        <taxon>Bacteria</taxon>
        <taxon>Bacillati</taxon>
        <taxon>Bacillota</taxon>
        <taxon>Bacilli</taxon>
        <taxon>Bacillales</taxon>
        <taxon>Bacillaceae</taxon>
        <taxon>Lottiidibacillus</taxon>
    </lineage>
</organism>
<dbReference type="RefSeq" id="WP_094926025.1">
    <property type="nucleotide sequence ID" value="NZ_NPIA01000008.1"/>
</dbReference>
<reference evidence="1 2" key="2">
    <citation type="submission" date="2017-09" db="EMBL/GenBank/DDBJ databases">
        <title>Bacillus patelloidae sp. nov., isolated from the intestinal tract of a marine limpet.</title>
        <authorList>
            <person name="Liu R."/>
            <person name="Dong C."/>
            <person name="Shao Z."/>
        </authorList>
    </citation>
    <scope>NUCLEOTIDE SEQUENCE [LARGE SCALE GENOMIC DNA]</scope>
    <source>
        <strain evidence="1 2">SA5d-4</strain>
    </source>
</reference>
<accession>A0A263BQZ2</accession>
<evidence type="ECO:0000313" key="2">
    <source>
        <dbReference type="Proteomes" id="UP000217083"/>
    </source>
</evidence>
<sequence length="355" mass="41383">MKLPKRSLPLMMQVYKKVLPAVYEEIRDWEDMASRIPNEELRKQALASICTKTFHCEGGAVYALLAGEKFNNSISFIVAYQTISDYLDNLCDRSTSLDPTDFATLHEAMIDALSPYKNVANKNYYREREDQDDGGYLVALVQTCQLILKEIDDYEKISETVCLFATHYSNLQIHKHVKVEERVPRLEKWFSQYKNEYPYLRWYEFGASSGSTLGIFCLVSYALSAKREFDAKKIKEAYFPWIQGLHILLDYFIDQEEDRKGGDLNFCFYYENEDVMEERLTYIAKEAKRKAQELPDHHFHGLVARGLVGMYLADSKTKQSKQVLAQKKRLLKAGGTVSYFFYYNVMIYRKLKIGK</sequence>
<dbReference type="Proteomes" id="UP000217083">
    <property type="component" value="Unassembled WGS sequence"/>
</dbReference>
<comment type="caution">
    <text evidence="1">The sequence shown here is derived from an EMBL/GenBank/DDBJ whole genome shotgun (WGS) entry which is preliminary data.</text>
</comment>
<evidence type="ECO:0000313" key="1">
    <source>
        <dbReference type="EMBL" id="OZM56121.1"/>
    </source>
</evidence>
<dbReference type="AlphaFoldDB" id="A0A263BQZ2"/>
<proteinExistence type="predicted"/>
<name>A0A263BQZ2_9BACI</name>
<keyword evidence="2" id="KW-1185">Reference proteome</keyword>
<protein>
    <submittedName>
        <fullName evidence="1">Tetraprenyl-beta-curcumene synthase</fullName>
    </submittedName>
</protein>